<keyword evidence="3" id="KW-1185">Reference proteome</keyword>
<sequence length="205" mass="21982">MQDFSHGSRAGTIRILRLLPEETPMPAPAAYTLRDAQDADLPQIAALYGHYVLNSAATFEEAPPDAAAMAGRRAAVLDQGLPWLVAEEAGSILGYCYAAPYRPRAAYRYTLEDSIYIAQQAVGRGIGRALLGELIARCERGPWHQMVAVIGDSANAGSIALHTRLGFRHAGTLQAVGYKFGRWVDTVQMQRTLGKGEAGGGQAQA</sequence>
<dbReference type="Gene3D" id="3.40.630.30">
    <property type="match status" value="1"/>
</dbReference>
<organism evidence="2 3">
    <name type="scientific">Azoarcus indigens</name>
    <dbReference type="NCBI Taxonomy" id="29545"/>
    <lineage>
        <taxon>Bacteria</taxon>
        <taxon>Pseudomonadati</taxon>
        <taxon>Pseudomonadota</taxon>
        <taxon>Betaproteobacteria</taxon>
        <taxon>Rhodocyclales</taxon>
        <taxon>Zoogloeaceae</taxon>
        <taxon>Azoarcus</taxon>
    </lineage>
</organism>
<dbReference type="SUPFAM" id="SSF55729">
    <property type="entry name" value="Acyl-CoA N-acyltransferases (Nat)"/>
    <property type="match status" value="1"/>
</dbReference>
<dbReference type="PANTHER" id="PTHR43072">
    <property type="entry name" value="N-ACETYLTRANSFERASE"/>
    <property type="match status" value="1"/>
</dbReference>
<dbReference type="InterPro" id="IPR000182">
    <property type="entry name" value="GNAT_dom"/>
</dbReference>
<dbReference type="Proteomes" id="UP000295129">
    <property type="component" value="Unassembled WGS sequence"/>
</dbReference>
<dbReference type="EMBL" id="SNVV01000020">
    <property type="protein sequence ID" value="TDN47416.1"/>
    <property type="molecule type" value="Genomic_DNA"/>
</dbReference>
<dbReference type="InterPro" id="IPR016181">
    <property type="entry name" value="Acyl_CoA_acyltransferase"/>
</dbReference>
<comment type="caution">
    <text evidence="2">The sequence shown here is derived from an EMBL/GenBank/DDBJ whole genome shotgun (WGS) entry which is preliminary data.</text>
</comment>
<gene>
    <name evidence="2" type="ORF">C7389_12083</name>
</gene>
<protein>
    <submittedName>
        <fullName evidence="2">Phosphinothricin acetyltransferase</fullName>
    </submittedName>
</protein>
<dbReference type="AlphaFoldDB" id="A0A4R6DQY0"/>
<dbReference type="CDD" id="cd04301">
    <property type="entry name" value="NAT_SF"/>
    <property type="match status" value="1"/>
</dbReference>
<name>A0A4R6DQY0_9RHOO</name>
<reference evidence="2 3" key="1">
    <citation type="submission" date="2019-03" db="EMBL/GenBank/DDBJ databases">
        <title>Genomic Encyclopedia of Type Strains, Phase IV (KMG-IV): sequencing the most valuable type-strain genomes for metagenomic binning, comparative biology and taxonomic classification.</title>
        <authorList>
            <person name="Goeker M."/>
        </authorList>
    </citation>
    <scope>NUCLEOTIDE SEQUENCE [LARGE SCALE GENOMIC DNA]</scope>
    <source>
        <strain evidence="2 3">DSM 12121</strain>
    </source>
</reference>
<evidence type="ECO:0000313" key="3">
    <source>
        <dbReference type="Proteomes" id="UP000295129"/>
    </source>
</evidence>
<keyword evidence="2" id="KW-0808">Transferase</keyword>
<dbReference type="GO" id="GO:0016747">
    <property type="term" value="F:acyltransferase activity, transferring groups other than amino-acyl groups"/>
    <property type="evidence" value="ECO:0007669"/>
    <property type="project" value="InterPro"/>
</dbReference>
<accession>A0A4R6DQY0</accession>
<evidence type="ECO:0000313" key="2">
    <source>
        <dbReference type="EMBL" id="TDN47416.1"/>
    </source>
</evidence>
<evidence type="ECO:0000259" key="1">
    <source>
        <dbReference type="PROSITE" id="PS51186"/>
    </source>
</evidence>
<dbReference type="PROSITE" id="PS51186">
    <property type="entry name" value="GNAT"/>
    <property type="match status" value="1"/>
</dbReference>
<proteinExistence type="predicted"/>
<dbReference type="Pfam" id="PF13420">
    <property type="entry name" value="Acetyltransf_4"/>
    <property type="match status" value="1"/>
</dbReference>
<feature type="domain" description="N-acetyltransferase" evidence="1">
    <location>
        <begin position="31"/>
        <end position="194"/>
    </location>
</feature>
<dbReference type="PANTHER" id="PTHR43072:SF8">
    <property type="entry name" value="ACYLTRANSFERASE FABY-RELATED"/>
    <property type="match status" value="1"/>
</dbReference>